<evidence type="ECO:0000313" key="4">
    <source>
        <dbReference type="Proteomes" id="UP000186819"/>
    </source>
</evidence>
<dbReference type="AlphaFoldDB" id="A0A1N6NWB8"/>
<dbReference type="NCBIfam" id="NF037995">
    <property type="entry name" value="TRAP_S1"/>
    <property type="match status" value="1"/>
</dbReference>
<proteinExistence type="predicted"/>
<reference evidence="4" key="1">
    <citation type="submission" date="2017-01" db="EMBL/GenBank/DDBJ databases">
        <authorList>
            <person name="Varghese N."/>
            <person name="Submissions S."/>
        </authorList>
    </citation>
    <scope>NUCLEOTIDE SEQUENCE [LARGE SCALE GENOMIC DNA]</scope>
    <source>
        <strain evidence="4">ATCC 51758</strain>
    </source>
</reference>
<dbReference type="EMBL" id="FTMD01000001">
    <property type="protein sequence ID" value="SIP96405.1"/>
    <property type="molecule type" value="Genomic_DNA"/>
</dbReference>
<evidence type="ECO:0000256" key="2">
    <source>
        <dbReference type="SAM" id="SignalP"/>
    </source>
</evidence>
<dbReference type="PANTHER" id="PTHR33376:SF15">
    <property type="entry name" value="BLL6794 PROTEIN"/>
    <property type="match status" value="1"/>
</dbReference>
<dbReference type="InterPro" id="IPR038404">
    <property type="entry name" value="TRAP_DctP_sf"/>
</dbReference>
<dbReference type="Pfam" id="PF03480">
    <property type="entry name" value="DctP"/>
    <property type="match status" value="1"/>
</dbReference>
<dbReference type="RefSeq" id="WP_076600481.1">
    <property type="nucleotide sequence ID" value="NZ_FTMD01000001.1"/>
</dbReference>
<dbReference type="CDD" id="cd13665">
    <property type="entry name" value="PBP2_TRAP_Dctp3_4"/>
    <property type="match status" value="1"/>
</dbReference>
<keyword evidence="1 2" id="KW-0732">Signal</keyword>
<name>A0A1N6NWB8_9RHOO</name>
<evidence type="ECO:0000313" key="3">
    <source>
        <dbReference type="EMBL" id="SIP96405.1"/>
    </source>
</evidence>
<evidence type="ECO:0000256" key="1">
    <source>
        <dbReference type="ARBA" id="ARBA00022729"/>
    </source>
</evidence>
<sequence>MNTGKLLKPLLAALLLAGGAAQAQSDKVVTLRVHHFLPPSSNTQVKFLEPWCAKINAESGGRLKCQIYPAMQMGGTPPQLFDQAKDGVADIVWAVPGYQAGRFLVSEAFELPFMGVSGEKSSRALWTYATKNATAEYKGVRPLVFHVISGMALHTTTKQVRTMADLSGMKLRAPTRLATRMLTALGATPVPMPVPMVTESLAKGVIDGAMIPWEVVPAMKVQEVVKFHTETDPSMPLLSTTTFILAMNPAKYDSLPPELKQVIDANSGPEVSAWAGKIWDDATLTGRQAGVERKNTFYTVPAAEVSKWQRASESVTADWVKEVSAKGYDGQKLLAEAQALLKN</sequence>
<keyword evidence="4" id="KW-1185">Reference proteome</keyword>
<feature type="signal peptide" evidence="2">
    <location>
        <begin position="1"/>
        <end position="23"/>
    </location>
</feature>
<accession>A0A1N6NWB8</accession>
<dbReference type="STRING" id="34027.SAMN05421829_101486"/>
<dbReference type="PANTHER" id="PTHR33376">
    <property type="match status" value="1"/>
</dbReference>
<protein>
    <submittedName>
        <fullName evidence="3">TRAP-type C4-dicarboxylate transport system, substrate-binding protein</fullName>
    </submittedName>
</protein>
<dbReference type="Proteomes" id="UP000186819">
    <property type="component" value="Unassembled WGS sequence"/>
</dbReference>
<dbReference type="GO" id="GO:0055085">
    <property type="term" value="P:transmembrane transport"/>
    <property type="evidence" value="ECO:0007669"/>
    <property type="project" value="InterPro"/>
</dbReference>
<feature type="chain" id="PRO_5012455743" evidence="2">
    <location>
        <begin position="24"/>
        <end position="343"/>
    </location>
</feature>
<gene>
    <name evidence="3" type="ORF">SAMN05421829_101486</name>
</gene>
<dbReference type="OrthoDB" id="9769667at2"/>
<dbReference type="InterPro" id="IPR018389">
    <property type="entry name" value="DctP_fam"/>
</dbReference>
<dbReference type="Gene3D" id="3.40.190.170">
    <property type="entry name" value="Bacterial extracellular solute-binding protein, family 7"/>
    <property type="match status" value="1"/>
</dbReference>
<organism evidence="3 4">
    <name type="scientific">Aromatoleum tolulyticum</name>
    <dbReference type="NCBI Taxonomy" id="34027"/>
    <lineage>
        <taxon>Bacteria</taxon>
        <taxon>Pseudomonadati</taxon>
        <taxon>Pseudomonadota</taxon>
        <taxon>Betaproteobacteria</taxon>
        <taxon>Rhodocyclales</taxon>
        <taxon>Rhodocyclaceae</taxon>
        <taxon>Aromatoleum</taxon>
    </lineage>
</organism>